<feature type="chain" id="PRO_5026124835" evidence="1">
    <location>
        <begin position="25"/>
        <end position="103"/>
    </location>
</feature>
<protein>
    <submittedName>
        <fullName evidence="2">Uncharacterized protein</fullName>
    </submittedName>
</protein>
<gene>
    <name evidence="2" type="ORF">SKTS_22280</name>
</gene>
<dbReference type="RefSeq" id="WP_173064784.1">
    <property type="nucleotide sequence ID" value="NZ_AP022853.1"/>
</dbReference>
<name>A0A6F8VEH0_9PROT</name>
<evidence type="ECO:0000313" key="3">
    <source>
        <dbReference type="Proteomes" id="UP000502260"/>
    </source>
</evidence>
<keyword evidence="1" id="KW-0732">Signal</keyword>
<feature type="signal peptide" evidence="1">
    <location>
        <begin position="1"/>
        <end position="24"/>
    </location>
</feature>
<reference evidence="3" key="1">
    <citation type="submission" date="2020-03" db="EMBL/GenBank/DDBJ databases">
        <title>Complete genome sequence of sulfur-oxidizing bacterium skT11.</title>
        <authorList>
            <person name="Kanda M."/>
            <person name="Kojima H."/>
            <person name="Fukui M."/>
        </authorList>
    </citation>
    <scope>NUCLEOTIDE SEQUENCE [LARGE SCALE GENOMIC DNA]</scope>
    <source>
        <strain evidence="3">skT11</strain>
    </source>
</reference>
<proteinExistence type="predicted"/>
<accession>A0A6F8VEH0</accession>
<evidence type="ECO:0000256" key="1">
    <source>
        <dbReference type="SAM" id="SignalP"/>
    </source>
</evidence>
<organism evidence="2 3">
    <name type="scientific">Sulfurimicrobium lacus</name>
    <dbReference type="NCBI Taxonomy" id="2715678"/>
    <lineage>
        <taxon>Bacteria</taxon>
        <taxon>Pseudomonadati</taxon>
        <taxon>Pseudomonadota</taxon>
        <taxon>Betaproteobacteria</taxon>
        <taxon>Nitrosomonadales</taxon>
        <taxon>Sulfuricellaceae</taxon>
        <taxon>Sulfurimicrobium</taxon>
    </lineage>
</organism>
<evidence type="ECO:0000313" key="2">
    <source>
        <dbReference type="EMBL" id="BCB27342.1"/>
    </source>
</evidence>
<dbReference type="AlphaFoldDB" id="A0A6F8VEH0"/>
<dbReference type="KEGG" id="slac:SKTS_22280"/>
<keyword evidence="3" id="KW-1185">Reference proteome</keyword>
<dbReference type="EMBL" id="AP022853">
    <property type="protein sequence ID" value="BCB27342.1"/>
    <property type="molecule type" value="Genomic_DNA"/>
</dbReference>
<sequence>MKLKSVFAAALAGVILSTSGLALARGPWAANKGNTWAWQLMTPAERTEHQTKMRSFKTYDECKAYQEEHYKQMEERAKEKGMTLPAMGSRYGCDNMKARGFLK</sequence>
<dbReference type="Proteomes" id="UP000502260">
    <property type="component" value="Chromosome"/>
</dbReference>